<feature type="compositionally biased region" description="Low complexity" evidence="2">
    <location>
        <begin position="1383"/>
        <end position="1398"/>
    </location>
</feature>
<feature type="region of interest" description="Disordered" evidence="2">
    <location>
        <begin position="1154"/>
        <end position="1463"/>
    </location>
</feature>
<feature type="compositionally biased region" description="Basic and acidic residues" evidence="2">
    <location>
        <begin position="808"/>
        <end position="824"/>
    </location>
</feature>
<evidence type="ECO:0000313" key="3">
    <source>
        <dbReference type="EMBL" id="GAA0546623.1"/>
    </source>
</evidence>
<feature type="compositionally biased region" description="Basic and acidic residues" evidence="2">
    <location>
        <begin position="862"/>
        <end position="877"/>
    </location>
</feature>
<feature type="compositionally biased region" description="Polar residues" evidence="2">
    <location>
        <begin position="1012"/>
        <end position="1025"/>
    </location>
</feature>
<keyword evidence="1" id="KW-0175">Coiled coil</keyword>
<feature type="compositionally biased region" description="Polar residues" evidence="2">
    <location>
        <begin position="575"/>
        <end position="598"/>
    </location>
</feature>
<feature type="compositionally biased region" description="Low complexity" evidence="2">
    <location>
        <begin position="993"/>
        <end position="1008"/>
    </location>
</feature>
<feature type="compositionally biased region" description="Basic and acidic residues" evidence="2">
    <location>
        <begin position="1060"/>
        <end position="1071"/>
    </location>
</feature>
<organism evidence="3 4">
    <name type="scientific">Saccharopolyspora erythraea</name>
    <name type="common">Streptomyces erythraeus</name>
    <dbReference type="NCBI Taxonomy" id="1836"/>
    <lineage>
        <taxon>Bacteria</taxon>
        <taxon>Bacillati</taxon>
        <taxon>Actinomycetota</taxon>
        <taxon>Actinomycetes</taxon>
        <taxon>Pseudonocardiales</taxon>
        <taxon>Pseudonocardiaceae</taxon>
        <taxon>Saccharopolyspora</taxon>
    </lineage>
</organism>
<name>A0ABN1DM52_SACER</name>
<proteinExistence type="predicted"/>
<feature type="compositionally biased region" description="Basic and acidic residues" evidence="2">
    <location>
        <begin position="942"/>
        <end position="981"/>
    </location>
</feature>
<feature type="compositionally biased region" description="Polar residues" evidence="2">
    <location>
        <begin position="689"/>
        <end position="701"/>
    </location>
</feature>
<keyword evidence="4" id="KW-1185">Reference proteome</keyword>
<feature type="compositionally biased region" description="Basic and acidic residues" evidence="2">
    <location>
        <begin position="789"/>
        <end position="798"/>
    </location>
</feature>
<dbReference type="EMBL" id="BAAAGS010000042">
    <property type="protein sequence ID" value="GAA0546623.1"/>
    <property type="molecule type" value="Genomic_DNA"/>
</dbReference>
<feature type="compositionally biased region" description="Low complexity" evidence="2">
    <location>
        <begin position="637"/>
        <end position="651"/>
    </location>
</feature>
<feature type="compositionally biased region" description="Basic and acidic residues" evidence="2">
    <location>
        <begin position="1223"/>
        <end position="1233"/>
    </location>
</feature>
<feature type="compositionally biased region" description="Basic and acidic residues" evidence="2">
    <location>
        <begin position="713"/>
        <end position="736"/>
    </location>
</feature>
<dbReference type="Proteomes" id="UP001500729">
    <property type="component" value="Unassembled WGS sequence"/>
</dbReference>
<feature type="compositionally biased region" description="Basic and acidic residues" evidence="2">
    <location>
        <begin position="1154"/>
        <end position="1165"/>
    </location>
</feature>
<feature type="compositionally biased region" description="Basic and acidic residues" evidence="2">
    <location>
        <begin position="1285"/>
        <end position="1295"/>
    </location>
</feature>
<feature type="coiled-coil region" evidence="1">
    <location>
        <begin position="300"/>
        <end position="327"/>
    </location>
</feature>
<feature type="compositionally biased region" description="Basic and acidic residues" evidence="2">
    <location>
        <begin position="1248"/>
        <end position="1265"/>
    </location>
</feature>
<feature type="region of interest" description="Disordered" evidence="2">
    <location>
        <begin position="1531"/>
        <end position="1563"/>
    </location>
</feature>
<dbReference type="InterPro" id="IPR011990">
    <property type="entry name" value="TPR-like_helical_dom_sf"/>
</dbReference>
<feature type="compositionally biased region" description="Polar residues" evidence="2">
    <location>
        <begin position="748"/>
        <end position="764"/>
    </location>
</feature>
<gene>
    <name evidence="3" type="ORF">GCM10009533_51800</name>
</gene>
<feature type="compositionally biased region" description="Polar residues" evidence="2">
    <location>
        <begin position="409"/>
        <end position="419"/>
    </location>
</feature>
<sequence>MASVHGLPPGDAAQDLLDPAWQMRWRVPELALVLSDRAVAQARRTGDRALRLRAEVLALFTTNRLGRGVSATGRAIAALRDAETAGEAGVAAELRVELACCARSAGSNEVAVRVLEPVLAQERLEPLVRAHALLALAAALPFQQSEGERAEALEEADRLYIAAELNRDANRLMRARVKTARAGHHRRQGEFPEAVDAADSGLGLLQRLGDPAADSGEIHARLVLERVQSLLELGRRDEAVSAADEVLSRPVRAAAAGPSGWLRLALATRVYQPEGAHLAAVRVLNDAIAIAERHKLDGLLAETLSTLSNLHERADELAEALLALRRAYAADRRWRAAVHAARLRLLEEFPALVQGVEPIRKPAAQEVPTPRREQPSASRDQAPLANPAQALADPAAAVPKPGAARSAERQTSPAAQARTQAGGVPAARTTPAAEQAPVAAERTTAPSSSAASASAPHAEAAHAVSAHTGASHAEPTYTGQPDTGASHAEAAHGSGSAPSAAPQSRGSRDEASGTHAEPPAGRAQGSRRSRRAGETPEWLVAAASEARQEHHARGSRAERRLAQEREELQAAAAQGSPNPTQESSSLVQESPNPTQESPSPVRESPNPASVAAHEASVAAQETSVAQETPVAAQEPPASARGASASGTANAGETQASRESEESLELQQVRALLEAGDLQKAREFLEARGRQQSAASTESSGSHAAAPHEQQQAHGDRSARERAPHESSPDEGRRQEATAEPTSADRGSRTTFSEVAHAEQSTGTPSADVGASSPLAADRSDEETSQYRSGDSDIRDAARRLMATLTSRVTEHHERQAERFMHTQREMAAQPEAGSAHGEDDFPGQRSGFGDQHGLGAGSYGTRHADPTEGYAARHGDVSQDYSTTYDERAGQGADTWDFPQEGVAGLGESGRSGDDFSAYDFPASGGSGFAGERDTGSTSFAGHRDTGFAGDRDDASSGFAGDRDTGFVRDRDTGFAGDRDATSTGFAGDREAGAAGFASGSEDAAAGGWPSWDQSSGQEEPTLRNQPPVDAPDVTAIMPVIALPPEREAATGADPLAGGSERHRSAGEQRADAPSYQESTSYPEQSSFPESASYPGATSFSESKSFPGESAGSDLAGSEFASSALADAGSGGADPLAGARSYSAIESFPDLGRASHAESYEREADASDTFPSLAPTRGADAGSGRGATPGVTSETGVAADDVAAAESTRWPDADTYVQHHHHGVDDATDRGARTQEPQVEGGRRSRGRTLEEIRASLRLVEESRPQGRQGRRRARHAEPDDDAEPERGSDQRRAAETSPGFEARATAATGGDAESGAAGATSAHDADTDPWPAGGTGQGSRAAASSGLGETFAISSGVRGTPEATPATSSIPDGASTAGHSLGATVPGPGADAGPASGRDVVTGREQLSAPKRLRAVRDEPDLTPPTDISTRQRRAAPRAAESSRGAEAAESSSAANAPAEDVPISEIGLADLLAEALVAYETGRRSQGAPTSGAAADPDYDAAPAGRHGDTNVAGITSGATGVPGAYLSTSDAESVAAEPRHRRAAIDSSTGNPRSWPRAGN</sequence>
<evidence type="ECO:0000313" key="4">
    <source>
        <dbReference type="Proteomes" id="UP001500729"/>
    </source>
</evidence>
<feature type="compositionally biased region" description="Low complexity" evidence="2">
    <location>
        <begin position="439"/>
        <end position="473"/>
    </location>
</feature>
<feature type="compositionally biased region" description="Low complexity" evidence="2">
    <location>
        <begin position="1495"/>
        <end position="1506"/>
    </location>
</feature>
<reference evidence="3 4" key="1">
    <citation type="journal article" date="2019" name="Int. J. Syst. Evol. Microbiol.">
        <title>The Global Catalogue of Microorganisms (GCM) 10K type strain sequencing project: providing services to taxonomists for standard genome sequencing and annotation.</title>
        <authorList>
            <consortium name="The Broad Institute Genomics Platform"/>
            <consortium name="The Broad Institute Genome Sequencing Center for Infectious Disease"/>
            <person name="Wu L."/>
            <person name="Ma J."/>
        </authorList>
    </citation>
    <scope>NUCLEOTIDE SEQUENCE [LARGE SCALE GENOMIC DNA]</scope>
    <source>
        <strain evidence="3 4">JCM 10303</strain>
    </source>
</reference>
<feature type="compositionally biased region" description="Low complexity" evidence="2">
    <location>
        <begin position="608"/>
        <end position="619"/>
    </location>
</feature>
<evidence type="ECO:0000256" key="1">
    <source>
        <dbReference type="SAM" id="Coils"/>
    </source>
</evidence>
<comment type="caution">
    <text evidence="3">The sequence shown here is derived from an EMBL/GenBank/DDBJ whole genome shotgun (WGS) entry which is preliminary data.</text>
</comment>
<protein>
    <submittedName>
        <fullName evidence="3">Uncharacterized protein</fullName>
    </submittedName>
</protein>
<feature type="compositionally biased region" description="Low complexity" evidence="2">
    <location>
        <begin position="702"/>
        <end position="712"/>
    </location>
</feature>
<feature type="compositionally biased region" description="Polar residues" evidence="2">
    <location>
        <begin position="1076"/>
        <end position="1104"/>
    </location>
</feature>
<feature type="compositionally biased region" description="Basic and acidic residues" evidence="2">
    <location>
        <begin position="546"/>
        <end position="568"/>
    </location>
</feature>
<feature type="compositionally biased region" description="Low complexity" evidence="2">
    <location>
        <begin position="484"/>
        <end position="505"/>
    </location>
</feature>
<feature type="region of interest" description="Disordered" evidence="2">
    <location>
        <begin position="360"/>
        <end position="667"/>
    </location>
</feature>
<feature type="compositionally biased region" description="Low complexity" evidence="2">
    <location>
        <begin position="380"/>
        <end position="397"/>
    </location>
</feature>
<feature type="region of interest" description="Disordered" evidence="2">
    <location>
        <begin position="1484"/>
        <end position="1518"/>
    </location>
</feature>
<evidence type="ECO:0000256" key="2">
    <source>
        <dbReference type="SAM" id="MobiDB-lite"/>
    </source>
</evidence>
<accession>A0ABN1DM52</accession>
<feature type="region of interest" description="Disordered" evidence="2">
    <location>
        <begin position="682"/>
        <end position="1116"/>
    </location>
</feature>
<dbReference type="Gene3D" id="1.25.40.10">
    <property type="entry name" value="Tetratricopeptide repeat domain"/>
    <property type="match status" value="1"/>
</dbReference>
<feature type="compositionally biased region" description="Low complexity" evidence="2">
    <location>
        <begin position="1438"/>
        <end position="1461"/>
    </location>
</feature>